<gene>
    <name evidence="3" type="ORF">AVDCRST_MAG43-1205</name>
</gene>
<comment type="similarity">
    <text evidence="1">Belongs to the YciI family.</text>
</comment>
<proteinExistence type="inferred from homology"/>
<dbReference type="AlphaFoldDB" id="A0A6J4UP59"/>
<organism evidence="3">
    <name type="scientific">uncultured Thermomicrobiales bacterium</name>
    <dbReference type="NCBI Taxonomy" id="1645740"/>
    <lineage>
        <taxon>Bacteria</taxon>
        <taxon>Pseudomonadati</taxon>
        <taxon>Thermomicrobiota</taxon>
        <taxon>Thermomicrobia</taxon>
        <taxon>Thermomicrobiales</taxon>
        <taxon>environmental samples</taxon>
    </lineage>
</organism>
<evidence type="ECO:0000256" key="1">
    <source>
        <dbReference type="ARBA" id="ARBA00007689"/>
    </source>
</evidence>
<sequence length="120" mass="13271">MVLLMEARPSSRIGQDKEGVIGMALFAVVLEFSNDTERRGEVRPAHRQYLATLLEEGKLQQSGPFTDDTGALLIYDAADIAEVQEILSNDPYTPAGIIVGATIKEWNVVISRLEDKDKRP</sequence>
<protein>
    <recommendedName>
        <fullName evidence="2">YCII-related domain-containing protein</fullName>
    </recommendedName>
</protein>
<evidence type="ECO:0000313" key="3">
    <source>
        <dbReference type="EMBL" id="CAA9552690.1"/>
    </source>
</evidence>
<dbReference type="PANTHER" id="PTHR33606">
    <property type="entry name" value="PROTEIN YCII"/>
    <property type="match status" value="1"/>
</dbReference>
<evidence type="ECO:0000259" key="2">
    <source>
        <dbReference type="Pfam" id="PF03795"/>
    </source>
</evidence>
<name>A0A6J4UP59_9BACT</name>
<dbReference type="PANTHER" id="PTHR33606:SF3">
    <property type="entry name" value="PROTEIN YCII"/>
    <property type="match status" value="1"/>
</dbReference>
<dbReference type="InterPro" id="IPR005545">
    <property type="entry name" value="YCII"/>
</dbReference>
<dbReference type="InterPro" id="IPR051807">
    <property type="entry name" value="Sec-metab_biosynth-assoc"/>
</dbReference>
<dbReference type="Pfam" id="PF03795">
    <property type="entry name" value="YCII"/>
    <property type="match status" value="1"/>
</dbReference>
<dbReference type="EMBL" id="CADCWI010000059">
    <property type="protein sequence ID" value="CAA9552690.1"/>
    <property type="molecule type" value="Genomic_DNA"/>
</dbReference>
<dbReference type="Gene3D" id="3.30.70.1060">
    <property type="entry name" value="Dimeric alpha+beta barrel"/>
    <property type="match status" value="1"/>
</dbReference>
<accession>A0A6J4UP59</accession>
<feature type="domain" description="YCII-related" evidence="2">
    <location>
        <begin position="26"/>
        <end position="107"/>
    </location>
</feature>
<dbReference type="InterPro" id="IPR011008">
    <property type="entry name" value="Dimeric_a/b-barrel"/>
</dbReference>
<reference evidence="3" key="1">
    <citation type="submission" date="2020-02" db="EMBL/GenBank/DDBJ databases">
        <authorList>
            <person name="Meier V. D."/>
        </authorList>
    </citation>
    <scope>NUCLEOTIDE SEQUENCE</scope>
    <source>
        <strain evidence="3">AVDCRST_MAG43</strain>
    </source>
</reference>
<dbReference type="SUPFAM" id="SSF54909">
    <property type="entry name" value="Dimeric alpha+beta barrel"/>
    <property type="match status" value="1"/>
</dbReference>